<dbReference type="GO" id="GO:0008955">
    <property type="term" value="F:peptidoglycan glycosyltransferase activity"/>
    <property type="evidence" value="ECO:0007669"/>
    <property type="project" value="UniProtKB-UniRule"/>
</dbReference>
<evidence type="ECO:0000256" key="1">
    <source>
        <dbReference type="ARBA" id="ARBA00004141"/>
    </source>
</evidence>
<dbReference type="PANTHER" id="PTHR30474:SF1">
    <property type="entry name" value="PEPTIDOGLYCAN GLYCOSYLTRANSFERASE MRDB"/>
    <property type="match status" value="1"/>
</dbReference>
<evidence type="ECO:0000256" key="3">
    <source>
        <dbReference type="ARBA" id="ARBA00022960"/>
    </source>
</evidence>
<feature type="transmembrane region" description="Helical" evidence="6">
    <location>
        <begin position="33"/>
        <end position="53"/>
    </location>
</feature>
<comment type="function">
    <text evidence="6">Peptidoglycan polymerase that is essential for cell wall elongation.</text>
</comment>
<dbReference type="GO" id="GO:0032153">
    <property type="term" value="C:cell division site"/>
    <property type="evidence" value="ECO:0007669"/>
    <property type="project" value="TreeGrafter"/>
</dbReference>
<keyword evidence="6" id="KW-0808">Transferase</keyword>
<keyword evidence="6" id="KW-1003">Cell membrane</keyword>
<dbReference type="GO" id="GO:0005886">
    <property type="term" value="C:plasma membrane"/>
    <property type="evidence" value="ECO:0007669"/>
    <property type="project" value="UniProtKB-SubCell"/>
</dbReference>
<dbReference type="EC" id="2.4.99.28" evidence="6"/>
<feature type="transmembrane region" description="Helical" evidence="6">
    <location>
        <begin position="92"/>
        <end position="108"/>
    </location>
</feature>
<keyword evidence="5 6" id="KW-0472">Membrane</keyword>
<dbReference type="GO" id="GO:0009252">
    <property type="term" value="P:peptidoglycan biosynthetic process"/>
    <property type="evidence" value="ECO:0007669"/>
    <property type="project" value="UniProtKB-UniRule"/>
</dbReference>
<dbReference type="EMBL" id="CAADFO010000084">
    <property type="protein sequence ID" value="VFK31440.1"/>
    <property type="molecule type" value="Genomic_DNA"/>
</dbReference>
<name>A0A450XQ09_9GAMM</name>
<evidence type="ECO:0000256" key="2">
    <source>
        <dbReference type="ARBA" id="ARBA00022692"/>
    </source>
</evidence>
<organism evidence="7">
    <name type="scientific">Candidatus Kentrum sp. MB</name>
    <dbReference type="NCBI Taxonomy" id="2138164"/>
    <lineage>
        <taxon>Bacteria</taxon>
        <taxon>Pseudomonadati</taxon>
        <taxon>Pseudomonadota</taxon>
        <taxon>Gammaproteobacteria</taxon>
        <taxon>Candidatus Kentrum</taxon>
    </lineage>
</organism>
<accession>A0A450XQ09</accession>
<dbReference type="InterPro" id="IPR001182">
    <property type="entry name" value="FtsW/RodA"/>
</dbReference>
<keyword evidence="6" id="KW-0961">Cell wall biogenesis/degradation</keyword>
<dbReference type="AlphaFoldDB" id="A0A450XQ09"/>
<feature type="transmembrane region" description="Helical" evidence="6">
    <location>
        <begin position="320"/>
        <end position="347"/>
    </location>
</feature>
<gene>
    <name evidence="6" type="primary">mrdB</name>
    <name evidence="6" type="synonym">rodA</name>
    <name evidence="7" type="ORF">BECKMB1821G_GA0114241_10844</name>
</gene>
<dbReference type="InterPro" id="IPR011923">
    <property type="entry name" value="RodA/MrdB"/>
</dbReference>
<comment type="pathway">
    <text evidence="6">Cell wall biogenesis; peptidoglycan biosynthesis.</text>
</comment>
<feature type="transmembrane region" description="Helical" evidence="6">
    <location>
        <begin position="199"/>
        <end position="217"/>
    </location>
</feature>
<keyword evidence="4 6" id="KW-1133">Transmembrane helix</keyword>
<dbReference type="GO" id="GO:0071555">
    <property type="term" value="P:cell wall organization"/>
    <property type="evidence" value="ECO:0007669"/>
    <property type="project" value="UniProtKB-KW"/>
</dbReference>
<protein>
    <recommendedName>
        <fullName evidence="6">Peptidoglycan glycosyltransferase MrdB</fullName>
        <shortName evidence="6">PGT</shortName>
        <ecNumber evidence="6">2.4.99.28</ecNumber>
    </recommendedName>
    <alternativeName>
        <fullName evidence="6">Cell elongation protein RodA</fullName>
    </alternativeName>
    <alternativeName>
        <fullName evidence="6">Cell wall polymerase</fullName>
    </alternativeName>
    <alternativeName>
        <fullName evidence="6">Peptidoglycan polymerase</fullName>
        <shortName evidence="6">PG polymerase</shortName>
    </alternativeName>
</protein>
<sequence>MKNNPIQYIRRDFTAQGFQGDKPTLSQRLHLDVPLLLGLILLSVIGLIVLYSASGQDLQLIARQGLRLGIAFIVMFVIAQITPHLFHYWTPWLYLLGIGLLLAVLTAGDTGGGAQRWLQVGVIRFQPSEMLKILVPMMIARYLVDKTLPPRPLHIMGAALLALIPAVLIAWEPDLGTAFFILCAGGFVVFLAGIGWRLIASIGALAAVCAPLLWFFFMHDYQRRRVLTFLNPEQDPFGAGYHIIQSKIAIGSGGLFGKGWLNGTQSQLNFLPERSTDFIFAVLSEEFGLFGIVTLLALYLFIVFRGLYLALNTQESFGRLLGGSLTLTFFVYVFVNIGMVSGLLPVVGAPLPLLSYGGTSLVTLLAAFGIIMSMRTHRRLLSD</sequence>
<keyword evidence="6" id="KW-0328">Glycosyltransferase</keyword>
<dbReference type="NCBIfam" id="TIGR02210">
    <property type="entry name" value="rodA_shape"/>
    <property type="match status" value="1"/>
</dbReference>
<feature type="transmembrane region" description="Helical" evidence="6">
    <location>
        <begin position="353"/>
        <end position="372"/>
    </location>
</feature>
<keyword evidence="3 6" id="KW-0133">Cell shape</keyword>
<keyword evidence="6" id="KW-0573">Peptidoglycan synthesis</keyword>
<feature type="transmembrane region" description="Helical" evidence="6">
    <location>
        <begin position="65"/>
        <end position="86"/>
    </location>
</feature>
<dbReference type="Pfam" id="PF01098">
    <property type="entry name" value="FTSW_RODA_SPOVE"/>
    <property type="match status" value="1"/>
</dbReference>
<comment type="subcellular location">
    <subcellularLocation>
        <location evidence="6">Cell inner membrane</location>
        <topology evidence="6">Multi-pass membrane protein</topology>
    </subcellularLocation>
    <subcellularLocation>
        <location evidence="1">Membrane</location>
        <topology evidence="1">Multi-pass membrane protein</topology>
    </subcellularLocation>
</comment>
<comment type="catalytic activity">
    <reaction evidence="6">
        <text>[GlcNAc-(1-&gt;4)-Mur2Ac(oyl-L-Ala-gamma-D-Glu-L-Lys-D-Ala-D-Ala)](n)-di-trans,octa-cis-undecaprenyl diphosphate + beta-D-GlcNAc-(1-&gt;4)-Mur2Ac(oyl-L-Ala-gamma-D-Glu-L-Lys-D-Ala-D-Ala)-di-trans,octa-cis-undecaprenyl diphosphate = [GlcNAc-(1-&gt;4)-Mur2Ac(oyl-L-Ala-gamma-D-Glu-L-Lys-D-Ala-D-Ala)](n+1)-di-trans,octa-cis-undecaprenyl diphosphate + di-trans,octa-cis-undecaprenyl diphosphate + H(+)</text>
        <dbReference type="Rhea" id="RHEA:23708"/>
        <dbReference type="Rhea" id="RHEA-COMP:9602"/>
        <dbReference type="Rhea" id="RHEA-COMP:9603"/>
        <dbReference type="ChEBI" id="CHEBI:15378"/>
        <dbReference type="ChEBI" id="CHEBI:58405"/>
        <dbReference type="ChEBI" id="CHEBI:60033"/>
        <dbReference type="ChEBI" id="CHEBI:78435"/>
        <dbReference type="EC" id="2.4.99.28"/>
    </reaction>
</comment>
<keyword evidence="6" id="KW-0997">Cell inner membrane</keyword>
<dbReference type="GO" id="GO:0008360">
    <property type="term" value="P:regulation of cell shape"/>
    <property type="evidence" value="ECO:0007669"/>
    <property type="project" value="UniProtKB-KW"/>
</dbReference>
<feature type="transmembrane region" description="Helical" evidence="6">
    <location>
        <begin position="177"/>
        <end position="194"/>
    </location>
</feature>
<dbReference type="HAMAP" id="MF_02079">
    <property type="entry name" value="PGT_RodA"/>
    <property type="match status" value="1"/>
</dbReference>
<dbReference type="GO" id="GO:0051301">
    <property type="term" value="P:cell division"/>
    <property type="evidence" value="ECO:0007669"/>
    <property type="project" value="InterPro"/>
</dbReference>
<dbReference type="GO" id="GO:0015648">
    <property type="term" value="F:lipid-linked peptidoglycan transporter activity"/>
    <property type="evidence" value="ECO:0007669"/>
    <property type="project" value="TreeGrafter"/>
</dbReference>
<keyword evidence="2 6" id="KW-0812">Transmembrane</keyword>
<reference evidence="7" key="1">
    <citation type="submission" date="2019-02" db="EMBL/GenBank/DDBJ databases">
        <authorList>
            <person name="Gruber-Vodicka R. H."/>
            <person name="Seah K. B. B."/>
        </authorList>
    </citation>
    <scope>NUCLEOTIDE SEQUENCE</scope>
    <source>
        <strain evidence="7">BECK_BZ197</strain>
    </source>
</reference>
<feature type="transmembrane region" description="Helical" evidence="6">
    <location>
        <begin position="153"/>
        <end position="171"/>
    </location>
</feature>
<feature type="transmembrane region" description="Helical" evidence="6">
    <location>
        <begin position="287"/>
        <end position="308"/>
    </location>
</feature>
<dbReference type="UniPathway" id="UPA00219"/>
<evidence type="ECO:0000313" key="7">
    <source>
        <dbReference type="EMBL" id="VFK31440.1"/>
    </source>
</evidence>
<proteinExistence type="inferred from homology"/>
<evidence type="ECO:0000256" key="4">
    <source>
        <dbReference type="ARBA" id="ARBA00022989"/>
    </source>
</evidence>
<comment type="similarity">
    <text evidence="6">Belongs to the SEDS family. MrdB/RodA subfamily.</text>
</comment>
<evidence type="ECO:0000256" key="6">
    <source>
        <dbReference type="HAMAP-Rule" id="MF_02079"/>
    </source>
</evidence>
<evidence type="ECO:0000256" key="5">
    <source>
        <dbReference type="ARBA" id="ARBA00023136"/>
    </source>
</evidence>
<dbReference type="PANTHER" id="PTHR30474">
    <property type="entry name" value="CELL CYCLE PROTEIN"/>
    <property type="match status" value="1"/>
</dbReference>